<dbReference type="RefSeq" id="WP_348950794.1">
    <property type="nucleotide sequence ID" value="NZ_JBDZYD010000004.1"/>
</dbReference>
<proteinExistence type="predicted"/>
<evidence type="ECO:0008006" key="4">
    <source>
        <dbReference type="Google" id="ProtNLM"/>
    </source>
</evidence>
<reference evidence="2 3" key="1">
    <citation type="submission" date="2024-05" db="EMBL/GenBank/DDBJ databases">
        <authorList>
            <person name="Zhao H."/>
            <person name="Xu Y."/>
            <person name="Lin S."/>
            <person name="Spain J.C."/>
            <person name="Zhou N.-Y."/>
        </authorList>
    </citation>
    <scope>NUCLEOTIDE SEQUENCE [LARGE SCALE GENOMIC DNA]</scope>
    <source>
        <strain evidence="2 3">NEAU-NG30</strain>
    </source>
</reference>
<comment type="caution">
    <text evidence="2">The sequence shown here is derived from an EMBL/GenBank/DDBJ whole genome shotgun (WGS) entry which is preliminary data.</text>
</comment>
<dbReference type="EMBL" id="JBDZYD010000004">
    <property type="protein sequence ID" value="MEQ0560167.1"/>
    <property type="molecule type" value="Genomic_DNA"/>
</dbReference>
<sequence>MRKWGYAALGTAVAAAVIGAPVASAAGEATGAQAGEQAGQQECRRAFDQAVWEDMDSYNKRDGARYSAIIHRDMVTVGRRGDIHIGHDANVTPVIEQQFTLPYEYSMPWTVTHTVVEGCHMGFAILDAHYLVPSRGIDRHYTLSLTLVREHGRWQVIKDTVTDVVS</sequence>
<dbReference type="InterPro" id="IPR032710">
    <property type="entry name" value="NTF2-like_dom_sf"/>
</dbReference>
<dbReference type="Proteomes" id="UP001440984">
    <property type="component" value="Unassembled WGS sequence"/>
</dbReference>
<feature type="chain" id="PRO_5047261199" description="SnoaL-like domain-containing protein" evidence="1">
    <location>
        <begin position="26"/>
        <end position="166"/>
    </location>
</feature>
<keyword evidence="1" id="KW-0732">Signal</keyword>
<evidence type="ECO:0000256" key="1">
    <source>
        <dbReference type="SAM" id="SignalP"/>
    </source>
</evidence>
<dbReference type="SUPFAM" id="SSF54427">
    <property type="entry name" value="NTF2-like"/>
    <property type="match status" value="1"/>
</dbReference>
<organism evidence="2 3">
    <name type="scientific">Amycolatopsis melonis</name>
    <dbReference type="NCBI Taxonomy" id="3156488"/>
    <lineage>
        <taxon>Bacteria</taxon>
        <taxon>Bacillati</taxon>
        <taxon>Actinomycetota</taxon>
        <taxon>Actinomycetes</taxon>
        <taxon>Pseudonocardiales</taxon>
        <taxon>Pseudonocardiaceae</taxon>
        <taxon>Amycolatopsis</taxon>
    </lineage>
</organism>
<name>A0ABV0LFM3_9PSEU</name>
<gene>
    <name evidence="2" type="ORF">ABJI51_13850</name>
</gene>
<evidence type="ECO:0000313" key="2">
    <source>
        <dbReference type="EMBL" id="MEQ0560167.1"/>
    </source>
</evidence>
<evidence type="ECO:0000313" key="3">
    <source>
        <dbReference type="Proteomes" id="UP001440984"/>
    </source>
</evidence>
<accession>A0ABV0LFM3</accession>
<feature type="signal peptide" evidence="1">
    <location>
        <begin position="1"/>
        <end position="25"/>
    </location>
</feature>
<keyword evidence="3" id="KW-1185">Reference proteome</keyword>
<protein>
    <recommendedName>
        <fullName evidence="4">SnoaL-like domain-containing protein</fullName>
    </recommendedName>
</protein>
<dbReference type="Gene3D" id="3.10.450.50">
    <property type="match status" value="1"/>
</dbReference>